<keyword evidence="5" id="KW-1185">Reference proteome</keyword>
<feature type="signal peptide" evidence="2">
    <location>
        <begin position="1"/>
        <end position="30"/>
    </location>
</feature>
<feature type="compositionally biased region" description="Polar residues" evidence="1">
    <location>
        <begin position="47"/>
        <end position="56"/>
    </location>
</feature>
<dbReference type="Proteomes" id="UP001645859">
    <property type="component" value="Unassembled WGS sequence"/>
</dbReference>
<feature type="region of interest" description="Disordered" evidence="1">
    <location>
        <begin position="30"/>
        <end position="57"/>
    </location>
</feature>
<evidence type="ECO:0000256" key="2">
    <source>
        <dbReference type="SAM" id="SignalP"/>
    </source>
</evidence>
<evidence type="ECO:0000259" key="3">
    <source>
        <dbReference type="Pfam" id="PF03713"/>
    </source>
</evidence>
<organism evidence="4 5">
    <name type="scientific">Leucobacter chromiireducens subsp. solipictus</name>
    <dbReference type="NCBI Taxonomy" id="398235"/>
    <lineage>
        <taxon>Bacteria</taxon>
        <taxon>Bacillati</taxon>
        <taxon>Actinomycetota</taxon>
        <taxon>Actinomycetes</taxon>
        <taxon>Micrococcales</taxon>
        <taxon>Microbacteriaceae</taxon>
        <taxon>Leucobacter</taxon>
    </lineage>
</organism>
<dbReference type="Gene3D" id="1.20.1260.10">
    <property type="match status" value="1"/>
</dbReference>
<comment type="caution">
    <text evidence="4">The sequence shown here is derived from an EMBL/GenBank/DDBJ whole genome shotgun (WGS) entry which is preliminary data.</text>
</comment>
<proteinExistence type="predicted"/>
<dbReference type="InterPro" id="IPR005183">
    <property type="entry name" value="DUF305_CopM-like"/>
</dbReference>
<dbReference type="InterPro" id="IPR012347">
    <property type="entry name" value="Ferritin-like"/>
</dbReference>
<gene>
    <name evidence="4" type="ORF">D3230_01285</name>
</gene>
<dbReference type="RefSeq" id="WP_202343193.1">
    <property type="nucleotide sequence ID" value="NZ_BAAAPI010000016.1"/>
</dbReference>
<feature type="compositionally biased region" description="Low complexity" evidence="1">
    <location>
        <begin position="35"/>
        <end position="46"/>
    </location>
</feature>
<reference evidence="4 5" key="1">
    <citation type="submission" date="2018-09" db="EMBL/GenBank/DDBJ databases">
        <title>Comparative genomics of Leucobacter spp.</title>
        <authorList>
            <person name="Reis A.C."/>
            <person name="Kolvenbach B.A."/>
            <person name="Corvini P.F.X."/>
            <person name="Nunes O.C."/>
        </authorList>
    </citation>
    <scope>NUCLEOTIDE SEQUENCE [LARGE SCALE GENOMIC DNA]</scope>
    <source>
        <strain evidence="4 5">TAN 31504</strain>
    </source>
</reference>
<evidence type="ECO:0000313" key="4">
    <source>
        <dbReference type="EMBL" id="MBL3677940.1"/>
    </source>
</evidence>
<dbReference type="EMBL" id="QYAC01000001">
    <property type="protein sequence ID" value="MBL3677940.1"/>
    <property type="molecule type" value="Genomic_DNA"/>
</dbReference>
<feature type="domain" description="DUF305" evidence="3">
    <location>
        <begin position="59"/>
        <end position="203"/>
    </location>
</feature>
<dbReference type="PROSITE" id="PS51257">
    <property type="entry name" value="PROKAR_LIPOPROTEIN"/>
    <property type="match status" value="1"/>
</dbReference>
<feature type="chain" id="PRO_5046665968" evidence="2">
    <location>
        <begin position="31"/>
        <end position="206"/>
    </location>
</feature>
<evidence type="ECO:0000313" key="5">
    <source>
        <dbReference type="Proteomes" id="UP001645859"/>
    </source>
</evidence>
<dbReference type="PANTHER" id="PTHR36933">
    <property type="entry name" value="SLL0788 PROTEIN"/>
    <property type="match status" value="1"/>
</dbReference>
<name>A0ABS1SBM0_9MICO</name>
<protein>
    <submittedName>
        <fullName evidence="4">DUF305 domain-containing protein</fullName>
    </submittedName>
</protein>
<dbReference type="PANTHER" id="PTHR36933:SF1">
    <property type="entry name" value="SLL0788 PROTEIN"/>
    <property type="match status" value="1"/>
</dbReference>
<sequence length="206" mass="21478">MTHRLTTSLLLSTAVAGVLLLAGCASGSTAGSDVAPAPSASSGTPSEQGSGTTTANAGDEMFTTMMIPHHEQAIEMSDMILAKDGIDPRVTELAQQVKDAQGPEIAQMRGWLTEWGVDAPEDMGGHSMGDDGMMGEEDMAALEAASGVEASRLFLEGMIVHHEGAIDMAESELAQGQHAEVRELAQQVIDGQSAEIAEMREILASL</sequence>
<accession>A0ABS1SBM0</accession>
<keyword evidence="2" id="KW-0732">Signal</keyword>
<evidence type="ECO:0000256" key="1">
    <source>
        <dbReference type="SAM" id="MobiDB-lite"/>
    </source>
</evidence>
<dbReference type="Pfam" id="PF03713">
    <property type="entry name" value="DUF305"/>
    <property type="match status" value="1"/>
</dbReference>